<dbReference type="InterPro" id="IPR011042">
    <property type="entry name" value="6-blade_b-propeller_TolB-like"/>
</dbReference>
<dbReference type="SUPFAM" id="SSF63829">
    <property type="entry name" value="Calcium-dependent phosphotriesterase"/>
    <property type="match status" value="1"/>
</dbReference>
<evidence type="ECO:0000313" key="2">
    <source>
        <dbReference type="EMBL" id="SVA22946.1"/>
    </source>
</evidence>
<evidence type="ECO:0000256" key="1">
    <source>
        <dbReference type="SAM" id="MobiDB-lite"/>
    </source>
</evidence>
<accession>A0A381U3Y6</accession>
<feature type="non-terminal residue" evidence="2">
    <location>
        <position position="386"/>
    </location>
</feature>
<sequence>MDNKIMYKKILTTIAFIATIGLSQSATVSTLSMGTGMYEAVGIAKDDVGYLYMGDTNGKIQRINQTTGATKLLVANSSWSGAQGCNGASGCVDHNFADRFWAIWVSPDGTTMYAGNSEFDTPNHSQSTRKERTRKYTLDGDGNVLSSEMIAEHPNNWYIGGIDVDAAGNVYVGHRQSGQMSKIKTDGSIHTLTGQTGELYEIIVTEDGSTLYTVSRWPDYQVTMFEVGSELQLIEKTRLAGGTQHNEIQDGVGTDAWLRDPYGCAMCPNGSIYFTDRNTIRKVTFDGTADMGIVENYVNPADVSGNADGPAGEATLKTPKDLVCDADNVLYVVQQYNSNVVRIVTPVVFQPQTKAELQTAVEMWVDDNATALATYGEINTWDVSLI</sequence>
<dbReference type="EMBL" id="UINC01005691">
    <property type="protein sequence ID" value="SVA22946.1"/>
    <property type="molecule type" value="Genomic_DNA"/>
</dbReference>
<organism evidence="2">
    <name type="scientific">marine metagenome</name>
    <dbReference type="NCBI Taxonomy" id="408172"/>
    <lineage>
        <taxon>unclassified sequences</taxon>
        <taxon>metagenomes</taxon>
        <taxon>ecological metagenomes</taxon>
    </lineage>
</organism>
<gene>
    <name evidence="2" type="ORF">METZ01_LOCUS75800</name>
</gene>
<evidence type="ECO:0008006" key="3">
    <source>
        <dbReference type="Google" id="ProtNLM"/>
    </source>
</evidence>
<feature type="region of interest" description="Disordered" evidence="1">
    <location>
        <begin position="115"/>
        <end position="134"/>
    </location>
</feature>
<protein>
    <recommendedName>
        <fullName evidence="3">SMP-30/Gluconolactonase/LRE-like region domain-containing protein</fullName>
    </recommendedName>
</protein>
<dbReference type="Gene3D" id="2.120.10.30">
    <property type="entry name" value="TolB, C-terminal domain"/>
    <property type="match status" value="2"/>
</dbReference>
<name>A0A381U3Y6_9ZZZZ</name>
<dbReference type="AlphaFoldDB" id="A0A381U3Y6"/>
<reference evidence="2" key="1">
    <citation type="submission" date="2018-05" db="EMBL/GenBank/DDBJ databases">
        <authorList>
            <person name="Lanie J.A."/>
            <person name="Ng W.-L."/>
            <person name="Kazmierczak K.M."/>
            <person name="Andrzejewski T.M."/>
            <person name="Davidsen T.M."/>
            <person name="Wayne K.J."/>
            <person name="Tettelin H."/>
            <person name="Glass J.I."/>
            <person name="Rusch D."/>
            <person name="Podicherti R."/>
            <person name="Tsui H.-C.T."/>
            <person name="Winkler M.E."/>
        </authorList>
    </citation>
    <scope>NUCLEOTIDE SEQUENCE</scope>
</reference>
<proteinExistence type="predicted"/>